<dbReference type="RefSeq" id="XP_018285338.1">
    <property type="nucleotide sequence ID" value="XM_018441160.1"/>
</dbReference>
<dbReference type="VEuPathDB" id="FungiDB:PHYBLDRAFT_63705"/>
<dbReference type="EMBL" id="KV441024">
    <property type="protein sequence ID" value="OAD67298.1"/>
    <property type="molecule type" value="Genomic_DNA"/>
</dbReference>
<dbReference type="InParanoid" id="A0A167K529"/>
<dbReference type="AlphaFoldDB" id="A0A167K529"/>
<proteinExistence type="predicted"/>
<organism evidence="1 2">
    <name type="scientific">Phycomyces blakesleeanus (strain ATCC 8743b / DSM 1359 / FGSC 10004 / NBRC 33097 / NRRL 1555)</name>
    <dbReference type="NCBI Taxonomy" id="763407"/>
    <lineage>
        <taxon>Eukaryota</taxon>
        <taxon>Fungi</taxon>
        <taxon>Fungi incertae sedis</taxon>
        <taxon>Mucoromycota</taxon>
        <taxon>Mucoromycotina</taxon>
        <taxon>Mucoromycetes</taxon>
        <taxon>Mucorales</taxon>
        <taxon>Phycomycetaceae</taxon>
        <taxon>Phycomyces</taxon>
    </lineage>
</organism>
<dbReference type="GeneID" id="29002066"/>
<keyword evidence="2" id="KW-1185">Reference proteome</keyword>
<evidence type="ECO:0000313" key="1">
    <source>
        <dbReference type="EMBL" id="OAD67298.1"/>
    </source>
</evidence>
<evidence type="ECO:0000313" key="2">
    <source>
        <dbReference type="Proteomes" id="UP000077315"/>
    </source>
</evidence>
<protein>
    <submittedName>
        <fullName evidence="1">Uncharacterized protein</fullName>
    </submittedName>
</protein>
<dbReference type="Proteomes" id="UP000077315">
    <property type="component" value="Unassembled WGS sequence"/>
</dbReference>
<reference evidence="2" key="1">
    <citation type="submission" date="2015-06" db="EMBL/GenBank/DDBJ databases">
        <title>Expansion of signal transduction pathways in fungi by whole-genome duplication.</title>
        <authorList>
            <consortium name="DOE Joint Genome Institute"/>
            <person name="Corrochano L.M."/>
            <person name="Kuo A."/>
            <person name="Marcet-Houben M."/>
            <person name="Polaino S."/>
            <person name="Salamov A."/>
            <person name="Villalobos J.M."/>
            <person name="Alvarez M.I."/>
            <person name="Avalos J."/>
            <person name="Benito E.P."/>
            <person name="Benoit I."/>
            <person name="Burger G."/>
            <person name="Camino L.P."/>
            <person name="Canovas D."/>
            <person name="Cerda-Olmedo E."/>
            <person name="Cheng J.-F."/>
            <person name="Dominguez A."/>
            <person name="Elias M."/>
            <person name="Eslava A.P."/>
            <person name="Glaser F."/>
            <person name="Grimwood J."/>
            <person name="Gutierrez G."/>
            <person name="Heitman J."/>
            <person name="Henrissat B."/>
            <person name="Iturriaga E.A."/>
            <person name="Lang B.F."/>
            <person name="Lavin J.L."/>
            <person name="Lee S."/>
            <person name="Li W."/>
            <person name="Lindquist E."/>
            <person name="Lopez-Garcia S."/>
            <person name="Luque E.M."/>
            <person name="Marcos A.T."/>
            <person name="Martin J."/>
            <person name="McCluskey K."/>
            <person name="Medina H.R."/>
            <person name="Miralles-Duran A."/>
            <person name="Miyazaki A."/>
            <person name="Munoz-Torres E."/>
            <person name="Oguiza J.A."/>
            <person name="Ohm R."/>
            <person name="Olmedo M."/>
            <person name="Orejas M."/>
            <person name="Ortiz-Castellanos L."/>
            <person name="Pisabarro A.G."/>
            <person name="Rodriguez-Romero J."/>
            <person name="Ruiz-Herrera J."/>
            <person name="Ruiz-Vazquez R."/>
            <person name="Sanz C."/>
            <person name="Schackwitz W."/>
            <person name="Schmutz J."/>
            <person name="Shahriari M."/>
            <person name="Shelest E."/>
            <person name="Silva-Franco F."/>
            <person name="Soanes D."/>
            <person name="Syed K."/>
            <person name="Tagua V.G."/>
            <person name="Talbot N.J."/>
            <person name="Thon M."/>
            <person name="De vries R.P."/>
            <person name="Wiebenga A."/>
            <person name="Yadav J.S."/>
            <person name="Braun E.L."/>
            <person name="Baker S."/>
            <person name="Garre V."/>
            <person name="Horwitz B."/>
            <person name="Torres-Martinez S."/>
            <person name="Idnurm A."/>
            <person name="Herrera-Estrella A."/>
            <person name="Gabaldon T."/>
            <person name="Grigoriev I.V."/>
        </authorList>
    </citation>
    <scope>NUCLEOTIDE SEQUENCE [LARGE SCALE GENOMIC DNA]</scope>
    <source>
        <strain evidence="2">NRRL 1555(-)</strain>
    </source>
</reference>
<name>A0A167K529_PHYB8</name>
<gene>
    <name evidence="1" type="ORF">PHYBLDRAFT_63705</name>
</gene>
<accession>A0A167K529</accession>
<sequence length="222" mass="26267">MILMFTWPAFPVWSILPKEKDLKQQFSCVPKDTIVSLSPNVLFTAYNIILSTKHPVEIRKVEDKEADFAELEEFSCAYSFIYNSWKHPLEDLPPWLWGEKSDTESLQDRLYPSNIQLRSAKDRIQCSFDSLTNSDIIRETMKDSWHKYRKKLTRMIALNIAHSLMSILKADARTYFKAEIKTFMKIKEFAGNLKFEYKGSRKETNLRIQEVRYKWLTVAEMF</sequence>